<protein>
    <submittedName>
        <fullName evidence="1">Uncharacterized protein</fullName>
    </submittedName>
</protein>
<reference evidence="1 2" key="1">
    <citation type="submission" date="2021-06" db="EMBL/GenBank/DDBJ databases">
        <title>Caerostris darwini draft genome.</title>
        <authorList>
            <person name="Kono N."/>
            <person name="Arakawa K."/>
        </authorList>
    </citation>
    <scope>NUCLEOTIDE SEQUENCE [LARGE SCALE GENOMIC DNA]</scope>
</reference>
<accession>A0AAV4SML4</accession>
<dbReference type="EMBL" id="BPLQ01007950">
    <property type="protein sequence ID" value="GIY33557.1"/>
    <property type="molecule type" value="Genomic_DNA"/>
</dbReference>
<comment type="caution">
    <text evidence="1">The sequence shown here is derived from an EMBL/GenBank/DDBJ whole genome shotgun (WGS) entry which is preliminary data.</text>
</comment>
<sequence length="93" mass="10616">MQIGFSVLTRDAITAPNDGWKSGMHCTAGRMRKEKNPKKYSLETALCFPLRLLNRIETTVCLVCCVLFAQYGGSEQRKRGQIMQCLFIKEWTP</sequence>
<gene>
    <name evidence="1" type="ORF">CDAR_595411</name>
</gene>
<evidence type="ECO:0000313" key="1">
    <source>
        <dbReference type="EMBL" id="GIY33557.1"/>
    </source>
</evidence>
<evidence type="ECO:0000313" key="2">
    <source>
        <dbReference type="Proteomes" id="UP001054837"/>
    </source>
</evidence>
<name>A0AAV4SML4_9ARAC</name>
<dbReference type="AlphaFoldDB" id="A0AAV4SML4"/>
<keyword evidence="2" id="KW-1185">Reference proteome</keyword>
<dbReference type="Proteomes" id="UP001054837">
    <property type="component" value="Unassembled WGS sequence"/>
</dbReference>
<organism evidence="1 2">
    <name type="scientific">Caerostris darwini</name>
    <dbReference type="NCBI Taxonomy" id="1538125"/>
    <lineage>
        <taxon>Eukaryota</taxon>
        <taxon>Metazoa</taxon>
        <taxon>Ecdysozoa</taxon>
        <taxon>Arthropoda</taxon>
        <taxon>Chelicerata</taxon>
        <taxon>Arachnida</taxon>
        <taxon>Araneae</taxon>
        <taxon>Araneomorphae</taxon>
        <taxon>Entelegynae</taxon>
        <taxon>Araneoidea</taxon>
        <taxon>Araneidae</taxon>
        <taxon>Caerostris</taxon>
    </lineage>
</organism>
<proteinExistence type="predicted"/>